<dbReference type="SUPFAM" id="SSF47413">
    <property type="entry name" value="lambda repressor-like DNA-binding domains"/>
    <property type="match status" value="1"/>
</dbReference>
<dbReference type="SMART" id="SM00530">
    <property type="entry name" value="HTH_XRE"/>
    <property type="match status" value="1"/>
</dbReference>
<dbReference type="PATRIC" id="fig|759620.7.peg.237"/>
<dbReference type="RefSeq" id="WP_009495737.1">
    <property type="nucleotide sequence ID" value="NZ_CP009224.1"/>
</dbReference>
<dbReference type="KEGG" id="wct:WS74_0251"/>
<gene>
    <name evidence="3" type="ORF">WS74_0251</name>
</gene>
<evidence type="ECO:0000256" key="1">
    <source>
        <dbReference type="PROSITE-ProRule" id="PRU00339"/>
    </source>
</evidence>
<reference evidence="4" key="2">
    <citation type="submission" date="2014-08" db="EMBL/GenBank/DDBJ databases">
        <title>Complete genome of Weissella ceti strain WS74 isolated from diseased rainbow trout in Brazil.</title>
        <authorList>
            <person name="Figueiredo H.C.P."/>
            <person name="Leal C.A.G."/>
            <person name="Pereira F.L."/>
            <person name="Soares S.C."/>
            <person name="Dorella F.A."/>
            <person name="Carvalho A.F."/>
            <person name="Azevedo V.A.C."/>
        </authorList>
    </citation>
    <scope>NUCLEOTIDE SEQUENCE [LARGE SCALE GENOMIC DNA]</scope>
    <source>
        <strain evidence="4">WS74</strain>
    </source>
</reference>
<dbReference type="EMBL" id="CP009223">
    <property type="protein sequence ID" value="AIM62503.1"/>
    <property type="molecule type" value="Genomic_DNA"/>
</dbReference>
<dbReference type="KEGG" id="wci:WS105_0249"/>
<accession>A0A075TY89</accession>
<keyword evidence="1" id="KW-0802">TPR repeat</keyword>
<dbReference type="GO" id="GO:0003677">
    <property type="term" value="F:DNA binding"/>
    <property type="evidence" value="ECO:0007669"/>
    <property type="project" value="InterPro"/>
</dbReference>
<dbReference type="AlphaFoldDB" id="A0A075TY89"/>
<feature type="domain" description="HTH cro/C1-type" evidence="2">
    <location>
        <begin position="8"/>
        <end position="61"/>
    </location>
</feature>
<dbReference type="STRING" id="759620.WS105_0249"/>
<evidence type="ECO:0000313" key="3">
    <source>
        <dbReference type="EMBL" id="AIM62503.1"/>
    </source>
</evidence>
<dbReference type="InterPro" id="IPR019734">
    <property type="entry name" value="TPR_rpt"/>
</dbReference>
<dbReference type="Pfam" id="PF01381">
    <property type="entry name" value="HTH_3"/>
    <property type="match status" value="1"/>
</dbReference>
<protein>
    <recommendedName>
        <fullName evidence="2">HTH cro/C1-type domain-containing protein</fullName>
    </recommendedName>
</protein>
<dbReference type="InterPro" id="IPR011990">
    <property type="entry name" value="TPR-like_helical_dom_sf"/>
</dbReference>
<feature type="repeat" description="TPR" evidence="1">
    <location>
        <begin position="191"/>
        <end position="224"/>
    </location>
</feature>
<sequence length="280" mass="31851">MIVNGDVLKQRREQLGISQGQLAQGICHQSLISRLEKDHHITSMTILQNLCARLQINVSSLVTFADQEHMPLNVIRELVEAHQYTRAKVYLQAKRLKKCLPEFALPEYHLLRGRVFLGLDEIPQAMQSLQLAMGDVGRHQPQLMVEIFTEMGAAWLAQNEIINATECLERACTIIHGLSESQTASINMIIVYTYRRQAELYIKVGDAEKAMKRVKEAMALLPSENVYHEMVALQELRIQCADILELTDDKKDAMVLAYAAAKFSRDTRLEDTVKSYQDLL</sequence>
<evidence type="ECO:0000313" key="4">
    <source>
        <dbReference type="Proteomes" id="UP000029079"/>
    </source>
</evidence>
<dbReference type="CDD" id="cd00093">
    <property type="entry name" value="HTH_XRE"/>
    <property type="match status" value="1"/>
</dbReference>
<dbReference type="PROSITE" id="PS50005">
    <property type="entry name" value="TPR"/>
    <property type="match status" value="1"/>
</dbReference>
<dbReference type="InterPro" id="IPR010982">
    <property type="entry name" value="Lambda_DNA-bd_dom_sf"/>
</dbReference>
<reference evidence="3 4" key="1">
    <citation type="journal article" date="2014" name="Genome Announc.">
        <title>Complete Genome Sequences of Fish Pathogenic Weissella ceti Strains WS74 and WS105.</title>
        <authorList>
            <person name="Figueiredo H.C."/>
            <person name="Leal C.A."/>
            <person name="Dorella F.A."/>
            <person name="Carvalho A.F."/>
            <person name="Soares S.C."/>
            <person name="Pereira F.L."/>
            <person name="Azevedo V.A."/>
        </authorList>
    </citation>
    <scope>NUCLEOTIDE SEQUENCE [LARGE SCALE GENOMIC DNA]</scope>
    <source>
        <strain evidence="3 4">WS74</strain>
    </source>
</reference>
<dbReference type="OrthoDB" id="1150409at2"/>
<name>A0A075TY89_9LACO</name>
<organism evidence="3 4">
    <name type="scientific">Weissella ceti</name>
    <dbReference type="NCBI Taxonomy" id="759620"/>
    <lineage>
        <taxon>Bacteria</taxon>
        <taxon>Bacillati</taxon>
        <taxon>Bacillota</taxon>
        <taxon>Bacilli</taxon>
        <taxon>Lactobacillales</taxon>
        <taxon>Lactobacillaceae</taxon>
        <taxon>Weissella</taxon>
    </lineage>
</organism>
<dbReference type="SUPFAM" id="SSF48452">
    <property type="entry name" value="TPR-like"/>
    <property type="match status" value="1"/>
</dbReference>
<dbReference type="Proteomes" id="UP000029079">
    <property type="component" value="Chromosome"/>
</dbReference>
<keyword evidence="4" id="KW-1185">Reference proteome</keyword>
<dbReference type="Gene3D" id="1.25.40.10">
    <property type="entry name" value="Tetratricopeptide repeat domain"/>
    <property type="match status" value="1"/>
</dbReference>
<dbReference type="InterPro" id="IPR001387">
    <property type="entry name" value="Cro/C1-type_HTH"/>
</dbReference>
<dbReference type="PROSITE" id="PS50943">
    <property type="entry name" value="HTH_CROC1"/>
    <property type="match status" value="1"/>
</dbReference>
<proteinExistence type="predicted"/>
<dbReference type="KEGG" id="wce:WS08_0251"/>
<evidence type="ECO:0000259" key="2">
    <source>
        <dbReference type="PROSITE" id="PS50943"/>
    </source>
</evidence>